<dbReference type="InterPro" id="IPR016024">
    <property type="entry name" value="ARM-type_fold"/>
</dbReference>
<sequence length="326" mass="37299">MIIIDHSKVPEYAETLIDNTRRIPDRVNSLFCLRTVASIDAIDALIKAFYNEPKSDLLRHEICYCLGQMDKSPEHIAKIQAFFDKILLEDYPQIVLHEAVEALGNLNQENTFKLLERFNQERDGILYETCFLTKKLIEWKKETENGKSEGLNLSKLRCSTNDPAPPFNYKRRPEYANIPFLQQILLDNEKYDLFERYRALFTLREINTEEAAIAICQCMTPENSKTCSDLLKHEVAFVLAQMEEVFMPAVPYLLECVRNPAEAPIVRHEVLICLGEMIEDKALLEPFLSNEDLIVSQSAESAINLIEYRAKCAEQEALGGAGASKE</sequence>
<dbReference type="SUPFAM" id="SSF48371">
    <property type="entry name" value="ARM repeat"/>
    <property type="match status" value="1"/>
</dbReference>
<name>A0A8J8NMS3_HALGN</name>
<comment type="caution">
    <text evidence="1">The sequence shown here is derived from an EMBL/GenBank/DDBJ whole genome shotgun (WGS) entry which is preliminary data.</text>
</comment>
<dbReference type="InterPro" id="IPR011989">
    <property type="entry name" value="ARM-like"/>
</dbReference>
<dbReference type="Gene3D" id="1.25.10.10">
    <property type="entry name" value="Leucine-rich Repeat Variant"/>
    <property type="match status" value="2"/>
</dbReference>
<evidence type="ECO:0008006" key="3">
    <source>
        <dbReference type="Google" id="ProtNLM"/>
    </source>
</evidence>
<dbReference type="InterPro" id="IPR004155">
    <property type="entry name" value="PBS_lyase_HEAT"/>
</dbReference>
<keyword evidence="2" id="KW-1185">Reference proteome</keyword>
<reference evidence="1" key="1">
    <citation type="submission" date="2019-06" db="EMBL/GenBank/DDBJ databases">
        <authorList>
            <person name="Zheng W."/>
        </authorList>
    </citation>
    <scope>NUCLEOTIDE SEQUENCE</scope>
    <source>
        <strain evidence="1">QDHG01</strain>
    </source>
</reference>
<gene>
    <name evidence="1" type="ORF">FGO68_gene11563</name>
</gene>
<evidence type="ECO:0000313" key="2">
    <source>
        <dbReference type="Proteomes" id="UP000785679"/>
    </source>
</evidence>
<proteinExistence type="predicted"/>
<dbReference type="Proteomes" id="UP000785679">
    <property type="component" value="Unassembled WGS sequence"/>
</dbReference>
<protein>
    <recommendedName>
        <fullName evidence="3">Deoxyhypusine monooxygenase</fullName>
    </recommendedName>
</protein>
<dbReference type="AlphaFoldDB" id="A0A8J8NMS3"/>
<organism evidence="1 2">
    <name type="scientific">Halteria grandinella</name>
    <dbReference type="NCBI Taxonomy" id="5974"/>
    <lineage>
        <taxon>Eukaryota</taxon>
        <taxon>Sar</taxon>
        <taxon>Alveolata</taxon>
        <taxon>Ciliophora</taxon>
        <taxon>Intramacronucleata</taxon>
        <taxon>Spirotrichea</taxon>
        <taxon>Stichotrichia</taxon>
        <taxon>Sporadotrichida</taxon>
        <taxon>Halteriidae</taxon>
        <taxon>Halteria</taxon>
    </lineage>
</organism>
<dbReference type="GO" id="GO:0016491">
    <property type="term" value="F:oxidoreductase activity"/>
    <property type="evidence" value="ECO:0007669"/>
    <property type="project" value="TreeGrafter"/>
</dbReference>
<dbReference type="PANTHER" id="PTHR12697">
    <property type="entry name" value="PBS LYASE HEAT-LIKE PROTEIN"/>
    <property type="match status" value="1"/>
</dbReference>
<evidence type="ECO:0000313" key="1">
    <source>
        <dbReference type="EMBL" id="TNV77006.1"/>
    </source>
</evidence>
<accession>A0A8J8NMS3</accession>
<dbReference type="SMART" id="SM00567">
    <property type="entry name" value="EZ_HEAT"/>
    <property type="match status" value="5"/>
</dbReference>
<dbReference type="EMBL" id="RRYP01012592">
    <property type="protein sequence ID" value="TNV77006.1"/>
    <property type="molecule type" value="Genomic_DNA"/>
</dbReference>
<dbReference type="OrthoDB" id="421002at2759"/>
<dbReference type="PANTHER" id="PTHR12697:SF5">
    <property type="entry name" value="DEOXYHYPUSINE HYDROXYLASE"/>
    <property type="match status" value="1"/>
</dbReference>